<dbReference type="EMBL" id="VJMH01000607">
    <property type="protein sequence ID" value="KAF0715263.1"/>
    <property type="molecule type" value="Genomic_DNA"/>
</dbReference>
<dbReference type="PANTHER" id="PTHR40429:SF1">
    <property type="entry name" value="FLAGELLAR ASSOCIATED PROTEIN"/>
    <property type="match status" value="1"/>
</dbReference>
<reference evidence="2" key="2">
    <citation type="submission" date="2019-06" db="EMBL/GenBank/DDBJ databases">
        <title>Genomics analysis of Aphanomyces spp. identifies a new class of oomycete effector associated with host adaptation.</title>
        <authorList>
            <person name="Gaulin E."/>
        </authorList>
    </citation>
    <scope>NUCLEOTIDE SEQUENCE</scope>
    <source>
        <strain evidence="2">CBS 578.67</strain>
    </source>
</reference>
<feature type="compositionally biased region" description="Basic and acidic residues" evidence="1">
    <location>
        <begin position="1"/>
        <end position="11"/>
    </location>
</feature>
<dbReference type="Pfam" id="PF07004">
    <property type="entry name" value="SHIPPO-rpt"/>
    <property type="match status" value="5"/>
</dbReference>
<evidence type="ECO:0000256" key="1">
    <source>
        <dbReference type="SAM" id="MobiDB-lite"/>
    </source>
</evidence>
<accession>A0A485KFJ8</accession>
<protein>
    <submittedName>
        <fullName evidence="3">Aste57867_3477 protein</fullName>
    </submittedName>
</protein>
<evidence type="ECO:0000313" key="3">
    <source>
        <dbReference type="EMBL" id="VFT80642.1"/>
    </source>
</evidence>
<dbReference type="AlphaFoldDB" id="A0A485KFJ8"/>
<dbReference type="EMBL" id="CAADRA010000607">
    <property type="protein sequence ID" value="VFT80642.1"/>
    <property type="molecule type" value="Genomic_DNA"/>
</dbReference>
<sequence length="290" mass="30098">MSHSPAKESPNKPKTPGKPSPRREGSPGKVGFNLHTGFEDIKSSCGEQVDSRKRTAPTPIFGTSSRPKDPGDGSKSPGPGAYQVPSAISRPVLSTMVTAPACSIAGREKFGSTSDLKSAANCPGPGDYTPHIVNPNEPIAPQFSLGKKWSKSLDGQSKVPGPGAYDTPENLLNTKTVLSTSKHATASSFPKVNRKPLMESSTADVGPGQYNTGNVAVGKQVVSTVTNAAAYSFSVVGRSKAPVGSRMGHDVGPAPNAYKAQAAVGTQVLSNYKTAPKCSMSGRTKFGSHF</sequence>
<proteinExistence type="predicted"/>
<feature type="region of interest" description="Disordered" evidence="1">
    <location>
        <begin position="1"/>
        <end position="87"/>
    </location>
</feature>
<dbReference type="InterPro" id="IPR010736">
    <property type="entry name" value="SHIPPO-rpt"/>
</dbReference>
<keyword evidence="4" id="KW-1185">Reference proteome</keyword>
<gene>
    <name evidence="3" type="primary">Aste57867_3477</name>
    <name evidence="2" type="ORF">As57867_003467</name>
    <name evidence="3" type="ORF">ASTE57867_3477</name>
</gene>
<dbReference type="OrthoDB" id="406368at2759"/>
<name>A0A485KFJ8_9STRA</name>
<evidence type="ECO:0000313" key="4">
    <source>
        <dbReference type="Proteomes" id="UP000332933"/>
    </source>
</evidence>
<evidence type="ECO:0000313" key="2">
    <source>
        <dbReference type="EMBL" id="KAF0715263.1"/>
    </source>
</evidence>
<dbReference type="PANTHER" id="PTHR40429">
    <property type="entry name" value="FLAGELLAR ASSOCIATED PROTEIN"/>
    <property type="match status" value="1"/>
</dbReference>
<reference evidence="3 4" key="1">
    <citation type="submission" date="2019-03" db="EMBL/GenBank/DDBJ databases">
        <authorList>
            <person name="Gaulin E."/>
            <person name="Dumas B."/>
        </authorList>
    </citation>
    <scope>NUCLEOTIDE SEQUENCE [LARGE SCALE GENOMIC DNA]</scope>
    <source>
        <strain evidence="3">CBS 568.67</strain>
    </source>
</reference>
<dbReference type="Proteomes" id="UP000332933">
    <property type="component" value="Unassembled WGS sequence"/>
</dbReference>
<organism evidence="3 4">
    <name type="scientific">Aphanomyces stellatus</name>
    <dbReference type="NCBI Taxonomy" id="120398"/>
    <lineage>
        <taxon>Eukaryota</taxon>
        <taxon>Sar</taxon>
        <taxon>Stramenopiles</taxon>
        <taxon>Oomycota</taxon>
        <taxon>Saprolegniomycetes</taxon>
        <taxon>Saprolegniales</taxon>
        <taxon>Verrucalvaceae</taxon>
        <taxon>Aphanomyces</taxon>
    </lineage>
</organism>